<feature type="transmembrane region" description="Helical" evidence="11">
    <location>
        <begin position="402"/>
        <end position="427"/>
    </location>
</feature>
<dbReference type="Gene3D" id="1.10.287.70">
    <property type="match status" value="1"/>
</dbReference>
<dbReference type="SUPFAM" id="SSF81324">
    <property type="entry name" value="Voltage-gated potassium channels"/>
    <property type="match status" value="1"/>
</dbReference>
<dbReference type="OrthoDB" id="426293at2759"/>
<dbReference type="InterPro" id="IPR045319">
    <property type="entry name" value="KAT/AKT"/>
</dbReference>
<feature type="compositionally biased region" description="Low complexity" evidence="10">
    <location>
        <begin position="1364"/>
        <end position="1373"/>
    </location>
</feature>
<feature type="compositionally biased region" description="Pro residues" evidence="10">
    <location>
        <begin position="957"/>
        <end position="971"/>
    </location>
</feature>
<dbReference type="PANTHER" id="PTHR45743:SF2">
    <property type="entry name" value="POTASSIUM CHANNEL AKT1"/>
    <property type="match status" value="1"/>
</dbReference>
<dbReference type="InterPro" id="IPR018490">
    <property type="entry name" value="cNMP-bd_dom_sf"/>
</dbReference>
<evidence type="ECO:0000256" key="9">
    <source>
        <dbReference type="ARBA" id="ARBA00023136"/>
    </source>
</evidence>
<dbReference type="Gene3D" id="2.60.120.10">
    <property type="entry name" value="Jelly Rolls"/>
    <property type="match status" value="1"/>
</dbReference>
<feature type="compositionally biased region" description="Polar residues" evidence="10">
    <location>
        <begin position="768"/>
        <end position="783"/>
    </location>
</feature>
<feature type="region of interest" description="Disordered" evidence="10">
    <location>
        <begin position="26"/>
        <end position="74"/>
    </location>
</feature>
<feature type="compositionally biased region" description="Low complexity" evidence="10">
    <location>
        <begin position="846"/>
        <end position="855"/>
    </location>
</feature>
<reference evidence="13" key="1">
    <citation type="journal article" date="2020" name="bioRxiv">
        <title>Comparative genomics of Chlamydomonas.</title>
        <authorList>
            <person name="Craig R.J."/>
            <person name="Hasan A.R."/>
            <person name="Ness R.W."/>
            <person name="Keightley P.D."/>
        </authorList>
    </citation>
    <scope>NUCLEOTIDE SEQUENCE</scope>
    <source>
        <strain evidence="13">CCAP 11/70</strain>
    </source>
</reference>
<feature type="compositionally biased region" description="Basic and acidic residues" evidence="10">
    <location>
        <begin position="32"/>
        <end position="45"/>
    </location>
</feature>
<feature type="compositionally biased region" description="Gly residues" evidence="10">
    <location>
        <begin position="1210"/>
        <end position="1228"/>
    </location>
</feature>
<feature type="region of interest" description="Disordered" evidence="10">
    <location>
        <begin position="950"/>
        <end position="1027"/>
    </location>
</feature>
<feature type="transmembrane region" description="Helical" evidence="11">
    <location>
        <begin position="372"/>
        <end position="390"/>
    </location>
</feature>
<dbReference type="Proteomes" id="UP000612055">
    <property type="component" value="Unassembled WGS sequence"/>
</dbReference>
<dbReference type="InterPro" id="IPR005821">
    <property type="entry name" value="Ion_trans_dom"/>
</dbReference>
<evidence type="ECO:0000256" key="4">
    <source>
        <dbReference type="ARBA" id="ARBA00022692"/>
    </source>
</evidence>
<dbReference type="GO" id="GO:0034702">
    <property type="term" value="C:monoatomic ion channel complex"/>
    <property type="evidence" value="ECO:0007669"/>
    <property type="project" value="UniProtKB-KW"/>
</dbReference>
<feature type="compositionally biased region" description="Low complexity" evidence="10">
    <location>
        <begin position="1090"/>
        <end position="1105"/>
    </location>
</feature>
<keyword evidence="7 11" id="KW-1133">Transmembrane helix</keyword>
<comment type="subcellular location">
    <subcellularLocation>
        <location evidence="1">Membrane</location>
        <topology evidence="1">Multi-pass membrane protein</topology>
    </subcellularLocation>
</comment>
<keyword evidence="3" id="KW-0813">Transport</keyword>
<feature type="compositionally biased region" description="Low complexity" evidence="10">
    <location>
        <begin position="1388"/>
        <end position="1406"/>
    </location>
</feature>
<evidence type="ECO:0000313" key="14">
    <source>
        <dbReference type="Proteomes" id="UP000612055"/>
    </source>
</evidence>
<evidence type="ECO:0000256" key="1">
    <source>
        <dbReference type="ARBA" id="ARBA00004141"/>
    </source>
</evidence>
<feature type="region of interest" description="Disordered" evidence="10">
    <location>
        <begin position="1199"/>
        <end position="1230"/>
    </location>
</feature>
<evidence type="ECO:0000256" key="8">
    <source>
        <dbReference type="ARBA" id="ARBA00023065"/>
    </source>
</evidence>
<organism evidence="13 14">
    <name type="scientific">Edaphochlamys debaryana</name>
    <dbReference type="NCBI Taxonomy" id="47281"/>
    <lineage>
        <taxon>Eukaryota</taxon>
        <taxon>Viridiplantae</taxon>
        <taxon>Chlorophyta</taxon>
        <taxon>core chlorophytes</taxon>
        <taxon>Chlorophyceae</taxon>
        <taxon>CS clade</taxon>
        <taxon>Chlamydomonadales</taxon>
        <taxon>Chlamydomonadales incertae sedis</taxon>
        <taxon>Edaphochlamys</taxon>
    </lineage>
</organism>
<comment type="caution">
    <text evidence="13">The sequence shown here is derived from an EMBL/GenBank/DDBJ whole genome shotgun (WGS) entry which is preliminary data.</text>
</comment>
<evidence type="ECO:0000313" key="13">
    <source>
        <dbReference type="EMBL" id="KAG2496651.1"/>
    </source>
</evidence>
<evidence type="ECO:0000256" key="5">
    <source>
        <dbReference type="ARBA" id="ARBA00022826"/>
    </source>
</evidence>
<dbReference type="InterPro" id="IPR014710">
    <property type="entry name" value="RmlC-like_jellyroll"/>
</dbReference>
<dbReference type="CDD" id="cd00038">
    <property type="entry name" value="CAP_ED"/>
    <property type="match status" value="1"/>
</dbReference>
<feature type="transmembrane region" description="Helical" evidence="11">
    <location>
        <begin position="211"/>
        <end position="230"/>
    </location>
</feature>
<keyword evidence="8" id="KW-0406">Ion transport</keyword>
<feature type="transmembrane region" description="Helical" evidence="11">
    <location>
        <begin position="251"/>
        <end position="271"/>
    </location>
</feature>
<feature type="region of interest" description="Disordered" evidence="10">
    <location>
        <begin position="1277"/>
        <end position="1304"/>
    </location>
</feature>
<evidence type="ECO:0000256" key="3">
    <source>
        <dbReference type="ARBA" id="ARBA00022448"/>
    </source>
</evidence>
<feature type="region of interest" description="Disordered" evidence="10">
    <location>
        <begin position="768"/>
        <end position="827"/>
    </location>
</feature>
<evidence type="ECO:0000256" key="7">
    <source>
        <dbReference type="ARBA" id="ARBA00022989"/>
    </source>
</evidence>
<feature type="compositionally biased region" description="Gly residues" evidence="10">
    <location>
        <begin position="995"/>
        <end position="1011"/>
    </location>
</feature>
<keyword evidence="5" id="KW-0630">Potassium</keyword>
<proteinExistence type="inferred from homology"/>
<name>A0A835Y608_9CHLO</name>
<keyword evidence="9 11" id="KW-0472">Membrane</keyword>
<feature type="compositionally biased region" description="Polar residues" evidence="10">
    <location>
        <begin position="47"/>
        <end position="62"/>
    </location>
</feature>
<keyword evidence="5" id="KW-0633">Potassium transport</keyword>
<keyword evidence="5" id="KW-0631">Potassium channel</keyword>
<feature type="compositionally biased region" description="Pro residues" evidence="10">
    <location>
        <begin position="1292"/>
        <end position="1304"/>
    </location>
</feature>
<dbReference type="GO" id="GO:0005249">
    <property type="term" value="F:voltage-gated potassium channel activity"/>
    <property type="evidence" value="ECO:0007669"/>
    <property type="project" value="InterPro"/>
</dbReference>
<sequence>MTASSWFLRLPGSLRHLQVPQPAAHLQTVEESNEHRAPQNHDHSAHSVYSLQEKPSQRNLARQAQAPAEPYKERDVYAQEGDGLRDNDAFKETVAELLEEQEYGVFRLVVPCARLPRTAFNNYVEWLNCQRVMAKGQAGGPPVRALSTRSIFGLPLIQPFAPFALGWTCLMMIVDLTWTAFGVPINVAFCSVDYGHIHSSCTATDLTFGTIYFLNLLLSFQLGVMVVNGHRKKTCMDGPHVAIYYMRYGRFILDVAATIPLFYLIAILSLSDGQGYSSKWVNALSLLRLLRLLRLVSVSKVIYLEGALGGNGWLGKYFDVTRMHIVMVAYQTMVMINFLACLLVLMAYIHDPEDSWMTAVEWVDLPNSAKPYQWFCAVYWIITTTTTTGFGDFAPRWWGEQVVIAAAMIIGMVIFGILVGTITNVIARANNAAIRLQAHMRKISQVNQWLHNATGLKPHFKLRIQEYFAQVFVAKQSVEYGEAELFTDLPPYLRFEAASELSLPLIQSVHALRSLNLDAQQLLAAHMRPVRAIVGQELCRQGDEADRLWLLCSGRMVALRHKEPPQHITAPALVGESLILALDVPQCRHRPWTLRTASPCSLWELRLHDLSRVVSIYPAIRLSLLEHVRKELVKHLFTMSPSAHGEVNPAGPVQPMPDWCELVALLEGALDCLQGEPSVRFEELCMQLERANIDDDSLKSTLAEMVEGAMVRDGLGPEAVMGYPLHVQEQMQAQQAAERSVSLPVGHPLAPAESGALNAVSTAFAANGRTSSHLPNPSPSTAGPNARSAKSGITAPWQWLTQHDTHKGPAPWDMGPPPEEPAVHGGAAAAAAGVMAAAAAKEARAQASKDSSVAGGAAGGRPPSPPPSAGRSHSRQRDASDRSWSGARASNPPSPSRTPRTHSHLQQRYPLGVAGALALTTVPEPGSFVVPNPTGPGFAGGLYGSQGAAHSVGGGALPPPIVPGWQPPSGKPMPRVRSAQRPLAGTSTGMPYGAPLGGGGAGGGEGGGAGPAGASPPDSAQRGGYWGSGVPGTAMGYAGQAHRAPASAAAAALNRGSGGSTALGVAVDAVIEAEGGVGGGGGSGGGAPGAGAPAPSAGGATLPGGETPAGGSLHAGTAALAQLQSSASNANVYSAAAAAAAARAAAAGGQLNAESAPLPSARSRRASVDLGTDPIAQETAIPSPRLRPHAVQLLLEEEGIRGEPEPTGTGAAGAGVGAEEGGGGGGGAEEVEASVSHLPMPPAVPSITPPEYSAAAALSPHGPSRLAPQPPNVARLSATAAAASGGGAGPAGPVPAPGLPTPPQPPIAAMGAAARRSILSRMSPFATAWAGAAGNLAATSVPIPGGQAGGPAYGTAVGPPSPSRGPSGAHHPSLSGFGYLPAGSQRSAGGAPPQAAGTGPAPSDSGAGTGGGAGAGPGAAPMPTAPCAHCGCSACPACGSWMPPPGTALMPMHTHPMASGPPPASLGVGGSVTGAGPSPALCNATSLLEAFRGPVRQRTALGGGSLTQFGTVPPAAQAQSHSALWGGAAVNPTASPARPTAGLARRSRMYGRSYTTAARMDSLARQTLMRETLQRDTIWQAYAAEEDDL</sequence>
<dbReference type="SUPFAM" id="SSF51206">
    <property type="entry name" value="cAMP-binding domain-like"/>
    <property type="match status" value="1"/>
</dbReference>
<evidence type="ECO:0000256" key="2">
    <source>
        <dbReference type="ARBA" id="ARBA00007929"/>
    </source>
</evidence>
<accession>A0A835Y608</accession>
<dbReference type="PANTHER" id="PTHR45743">
    <property type="entry name" value="POTASSIUM CHANNEL AKT1"/>
    <property type="match status" value="1"/>
</dbReference>
<keyword evidence="6" id="KW-0407">Ion channel</keyword>
<feature type="transmembrane region" description="Helical" evidence="11">
    <location>
        <begin position="326"/>
        <end position="349"/>
    </location>
</feature>
<dbReference type="PROSITE" id="PS50042">
    <property type="entry name" value="CNMP_BINDING_3"/>
    <property type="match status" value="1"/>
</dbReference>
<feature type="region of interest" description="Disordered" evidence="10">
    <location>
        <begin position="846"/>
        <end position="904"/>
    </location>
</feature>
<protein>
    <recommendedName>
        <fullName evidence="12">Cyclic nucleotide-binding domain-containing protein</fullName>
    </recommendedName>
</protein>
<comment type="similarity">
    <text evidence="2">Belongs to the potassium channel family. Plant (TC 1.A.1.4) subfamily.</text>
</comment>
<dbReference type="EMBL" id="JAEHOE010000018">
    <property type="protein sequence ID" value="KAG2496651.1"/>
    <property type="molecule type" value="Genomic_DNA"/>
</dbReference>
<dbReference type="InterPro" id="IPR000595">
    <property type="entry name" value="cNMP-bd_dom"/>
</dbReference>
<feature type="domain" description="Cyclic nucleotide-binding" evidence="12">
    <location>
        <begin position="511"/>
        <end position="631"/>
    </location>
</feature>
<gene>
    <name evidence="13" type="ORF">HYH03_005471</name>
</gene>
<dbReference type="SMART" id="SM00100">
    <property type="entry name" value="cNMP"/>
    <property type="match status" value="1"/>
</dbReference>
<feature type="region of interest" description="Disordered" evidence="10">
    <location>
        <begin position="1080"/>
        <end position="1113"/>
    </location>
</feature>
<feature type="compositionally biased region" description="Gly residues" evidence="10">
    <location>
        <begin position="1407"/>
        <end position="1417"/>
    </location>
</feature>
<feature type="transmembrane region" description="Helical" evidence="11">
    <location>
        <begin position="151"/>
        <end position="174"/>
    </location>
</feature>
<keyword evidence="14" id="KW-1185">Reference proteome</keyword>
<evidence type="ECO:0000256" key="6">
    <source>
        <dbReference type="ARBA" id="ARBA00022882"/>
    </source>
</evidence>
<feature type="region of interest" description="Disordered" evidence="10">
    <location>
        <begin position="1351"/>
        <end position="1420"/>
    </location>
</feature>
<feature type="transmembrane region" description="Helical" evidence="11">
    <location>
        <begin position="291"/>
        <end position="314"/>
    </location>
</feature>
<dbReference type="Pfam" id="PF00520">
    <property type="entry name" value="Ion_trans"/>
    <property type="match status" value="1"/>
</dbReference>
<evidence type="ECO:0000256" key="11">
    <source>
        <dbReference type="SAM" id="Phobius"/>
    </source>
</evidence>
<evidence type="ECO:0000259" key="12">
    <source>
        <dbReference type="PROSITE" id="PS50042"/>
    </source>
</evidence>
<feature type="compositionally biased region" description="Gly residues" evidence="10">
    <location>
        <begin position="1080"/>
        <end position="1089"/>
    </location>
</feature>
<keyword evidence="6" id="KW-0851">Voltage-gated channel</keyword>
<evidence type="ECO:0000256" key="10">
    <source>
        <dbReference type="SAM" id="MobiDB-lite"/>
    </source>
</evidence>
<keyword evidence="4 11" id="KW-0812">Transmembrane</keyword>